<feature type="transmembrane region" description="Helical" evidence="2">
    <location>
        <begin position="318"/>
        <end position="339"/>
    </location>
</feature>
<feature type="transmembrane region" description="Helical" evidence="2">
    <location>
        <begin position="142"/>
        <end position="163"/>
    </location>
</feature>
<dbReference type="PANTHER" id="PTHR31685:SF3">
    <property type="entry name" value="INTEGRAL MEMBRANE PROTEIN (AFU_ORTHOLOGUE AFUA_6G12730)"/>
    <property type="match status" value="1"/>
</dbReference>
<keyword evidence="3" id="KW-0732">Signal</keyword>
<evidence type="ECO:0008006" key="8">
    <source>
        <dbReference type="Google" id="ProtNLM"/>
    </source>
</evidence>
<keyword evidence="7" id="KW-1185">Reference proteome</keyword>
<evidence type="ECO:0000256" key="3">
    <source>
        <dbReference type="SAM" id="SignalP"/>
    </source>
</evidence>
<feature type="transmembrane region" description="Helical" evidence="2">
    <location>
        <begin position="445"/>
        <end position="462"/>
    </location>
</feature>
<dbReference type="Gene3D" id="1.20.120.1770">
    <property type="match status" value="1"/>
</dbReference>
<evidence type="ECO:0000313" key="6">
    <source>
        <dbReference type="EMBL" id="TEY85128.1"/>
    </source>
</evidence>
<feature type="transmembrane region" description="Helical" evidence="2">
    <location>
        <begin position="359"/>
        <end position="380"/>
    </location>
</feature>
<dbReference type="EMBL" id="PHWZ01000017">
    <property type="protein sequence ID" value="TEY85128.1"/>
    <property type="molecule type" value="Genomic_DNA"/>
</dbReference>
<dbReference type="InterPro" id="IPR018825">
    <property type="entry name" value="DUF2427"/>
</dbReference>
<feature type="compositionally biased region" description="Polar residues" evidence="1">
    <location>
        <begin position="203"/>
        <end position="222"/>
    </location>
</feature>
<comment type="caution">
    <text evidence="6">The sequence shown here is derived from an EMBL/GenBank/DDBJ whole genome shotgun (WGS) entry which is preliminary data.</text>
</comment>
<dbReference type="Pfam" id="PF10348">
    <property type="entry name" value="DUF2427"/>
    <property type="match status" value="1"/>
</dbReference>
<sequence length="587" mass="64557">MPSHLRNLALCSSLILLGLAPLIAAHGDEEPEMDMSMPMSPVATAISTATVSAGMDNTVVAEPSSYFRYPEHGSLMVAHIILMTIGWVFVLPICVMLSISRSRLSLPAQFAFLAVNGGGLLCSIIYNASTPDLYSNNFHHKLGWFLICVVTAQALLGVISAYAERRDEKGQENSGYIPVSREAMAEHTRMHERPKPVTRLSDDSGQGTEPNTESIRSQSMSLSGDDENTLNESENDELEKVGLMEGTQVDQYLSKRLAGFLSARLLGIIRLAFGVVDRVILLLGYAILTSGFVTYGGLFKGVEVYSGLAHFIKGGVFFWYGILTLGRWAGCFAEIGWSWNIKPHNERRFTPTAEFVESFLIFFYGSTNVFLEHLAAWGSAWSAQDLEHVSITIMFIGGGLCGMLIESNKIRNLLNTTVRQSSSQMSSYHPEAQEPKSYRFSMNPIPALVVLLLGMMMSSHHQHSMVSTMIHGQWGTLLVGAAFARAATYVVFYLSPPTSILPGRPPTEIITAFCLMAGGLIFMASSKDTVKAIEMNDLDAMFVFTVSMGLITFLMAWIILVIAIKGWAMRKEKRWGKSIDYEVDGTA</sequence>
<feature type="transmembrane region" description="Helical" evidence="2">
    <location>
        <begin position="110"/>
        <end position="130"/>
    </location>
</feature>
<evidence type="ECO:0000259" key="4">
    <source>
        <dbReference type="Pfam" id="PF10348"/>
    </source>
</evidence>
<dbReference type="OrthoDB" id="4005299at2759"/>
<gene>
    <name evidence="6" type="ORF">BOTCAL_0017g00420</name>
</gene>
<evidence type="ECO:0000313" key="7">
    <source>
        <dbReference type="Proteomes" id="UP000297299"/>
    </source>
</evidence>
<evidence type="ECO:0000256" key="1">
    <source>
        <dbReference type="SAM" id="MobiDB-lite"/>
    </source>
</evidence>
<evidence type="ECO:0000259" key="5">
    <source>
        <dbReference type="Pfam" id="PF10355"/>
    </source>
</evidence>
<reference evidence="6 7" key="1">
    <citation type="submission" date="2017-11" db="EMBL/GenBank/DDBJ databases">
        <title>Comparative genomics of Botrytis spp.</title>
        <authorList>
            <person name="Valero-Jimenez C.A."/>
            <person name="Tapia P."/>
            <person name="Veloso J."/>
            <person name="Silva-Moreno E."/>
            <person name="Staats M."/>
            <person name="Valdes J.H."/>
            <person name="Van Kan J.A.L."/>
        </authorList>
    </citation>
    <scope>NUCLEOTIDE SEQUENCE [LARGE SCALE GENOMIC DNA]</scope>
    <source>
        <strain evidence="6 7">MUCL2830</strain>
    </source>
</reference>
<protein>
    <recommendedName>
        <fullName evidence="8">Protein YTP1-like C-terminal domain-containing protein</fullName>
    </recommendedName>
</protein>
<feature type="transmembrane region" description="Helical" evidence="2">
    <location>
        <begin position="507"/>
        <end position="525"/>
    </location>
</feature>
<feature type="domain" description="DUF2427" evidence="4">
    <location>
        <begin position="63"/>
        <end position="162"/>
    </location>
</feature>
<dbReference type="Pfam" id="PF10355">
    <property type="entry name" value="Ytp1"/>
    <property type="match status" value="1"/>
</dbReference>
<feature type="transmembrane region" description="Helical" evidence="2">
    <location>
        <begin position="386"/>
        <end position="405"/>
    </location>
</feature>
<dbReference type="Proteomes" id="UP000297299">
    <property type="component" value="Unassembled WGS sequence"/>
</dbReference>
<feature type="domain" description="Protein YTP1-like C-terminal" evidence="5">
    <location>
        <begin position="284"/>
        <end position="566"/>
    </location>
</feature>
<feature type="compositionally biased region" description="Acidic residues" evidence="1">
    <location>
        <begin position="224"/>
        <end position="237"/>
    </location>
</feature>
<accession>A0A4Y8DI17</accession>
<proteinExistence type="predicted"/>
<dbReference type="AlphaFoldDB" id="A0A4Y8DI17"/>
<dbReference type="STRING" id="38488.A0A4Y8DI17"/>
<feature type="transmembrane region" description="Helical" evidence="2">
    <location>
        <begin position="540"/>
        <end position="564"/>
    </location>
</feature>
<keyword evidence="2" id="KW-0812">Transmembrane</keyword>
<feature type="compositionally biased region" description="Basic and acidic residues" evidence="1">
    <location>
        <begin position="184"/>
        <end position="195"/>
    </location>
</feature>
<keyword evidence="2" id="KW-0472">Membrane</keyword>
<feature type="transmembrane region" description="Helical" evidence="2">
    <location>
        <begin position="76"/>
        <end position="98"/>
    </location>
</feature>
<feature type="signal peptide" evidence="3">
    <location>
        <begin position="1"/>
        <end position="25"/>
    </location>
</feature>
<feature type="region of interest" description="Disordered" evidence="1">
    <location>
        <begin position="184"/>
        <end position="237"/>
    </location>
</feature>
<feature type="transmembrane region" description="Helical" evidence="2">
    <location>
        <begin position="474"/>
        <end position="495"/>
    </location>
</feature>
<feature type="transmembrane region" description="Helical" evidence="2">
    <location>
        <begin position="279"/>
        <end position="298"/>
    </location>
</feature>
<feature type="chain" id="PRO_5021339281" description="Protein YTP1-like C-terminal domain-containing protein" evidence="3">
    <location>
        <begin position="26"/>
        <end position="587"/>
    </location>
</feature>
<evidence type="ECO:0000256" key="2">
    <source>
        <dbReference type="SAM" id="Phobius"/>
    </source>
</evidence>
<name>A0A4Y8DI17_9HELO</name>
<keyword evidence="2" id="KW-1133">Transmembrane helix</keyword>
<dbReference type="PANTHER" id="PTHR31685">
    <property type="entry name" value="INTEGRAL MEMBRANE PROTEIN (AFU_ORTHOLOGUE AFUA_6G12730)-RELATED"/>
    <property type="match status" value="1"/>
</dbReference>
<organism evidence="6 7">
    <name type="scientific">Botryotinia calthae</name>
    <dbReference type="NCBI Taxonomy" id="38488"/>
    <lineage>
        <taxon>Eukaryota</taxon>
        <taxon>Fungi</taxon>
        <taxon>Dikarya</taxon>
        <taxon>Ascomycota</taxon>
        <taxon>Pezizomycotina</taxon>
        <taxon>Leotiomycetes</taxon>
        <taxon>Helotiales</taxon>
        <taxon>Sclerotiniaceae</taxon>
        <taxon>Botryotinia</taxon>
    </lineage>
</organism>
<dbReference type="InterPro" id="IPR018827">
    <property type="entry name" value="YTP1_C"/>
</dbReference>